<evidence type="ECO:0000313" key="2">
    <source>
        <dbReference type="Proteomes" id="UP000509791"/>
    </source>
</evidence>
<dbReference type="EMBL" id="LR822027">
    <property type="protein sequence ID" value="CAD0152547.1"/>
    <property type="molecule type" value="Genomic_DNA"/>
</dbReference>
<sequence length="105" mass="11118">MTVEGKGIYLDEMTVKVTFVPIPGFSGTAKGVTVSPMASVGRDRDGKMSDNALKTATDKYRPTVTPVTSVGNKIAIQTGFTEGDIRVSINDAVTVTFEDSTTPKT</sequence>
<reference evidence="1 2" key="1">
    <citation type="submission" date="2020-06" db="EMBL/GenBank/DDBJ databases">
        <authorList>
            <person name="Chuat V."/>
        </authorList>
    </citation>
    <scope>NUCLEOTIDE SEQUENCE [LARGE SCALE GENOMIC DNA]</scope>
    <source>
        <strain evidence="1">STH_CIRM_998</strain>
    </source>
</reference>
<organism evidence="1 2">
    <name type="scientific">Streptococcus thermophilus</name>
    <dbReference type="NCBI Taxonomy" id="1308"/>
    <lineage>
        <taxon>Bacteria</taxon>
        <taxon>Bacillati</taxon>
        <taxon>Bacillota</taxon>
        <taxon>Bacilli</taxon>
        <taxon>Lactobacillales</taxon>
        <taxon>Streptococcaceae</taxon>
        <taxon>Streptococcus</taxon>
    </lineage>
</organism>
<dbReference type="AlphaFoldDB" id="A0A8D6UE57"/>
<dbReference type="Proteomes" id="UP000509791">
    <property type="component" value="Chromosome"/>
</dbReference>
<gene>
    <name evidence="1" type="ORF">STHERMO_1266</name>
</gene>
<evidence type="ECO:0000313" key="1">
    <source>
        <dbReference type="EMBL" id="CAD0152547.1"/>
    </source>
</evidence>
<protein>
    <submittedName>
        <fullName evidence="1">Uncharacterized protein</fullName>
    </submittedName>
</protein>
<proteinExistence type="predicted"/>
<accession>A0A8D6UE57</accession>
<name>A0A8D6UE57_STRTR</name>